<name>A0A9N8HY85_9STRA</name>
<comment type="caution">
    <text evidence="1">The sequence shown here is derived from an EMBL/GenBank/DDBJ whole genome shotgun (WGS) entry which is preliminary data.</text>
</comment>
<evidence type="ECO:0000313" key="2">
    <source>
        <dbReference type="Proteomes" id="UP001153069"/>
    </source>
</evidence>
<keyword evidence="2" id="KW-1185">Reference proteome</keyword>
<dbReference type="AlphaFoldDB" id="A0A9N8HY85"/>
<sequence length="563" mass="65291">MREDKAKEMDLDEVLVEDDIREEENAIKDIRDFSALEKSNKTLSALNYCNHFLKSYCKKEGIRYHRLEDIEFGGIDKSGNPFWDKMIASFLHYLGSTAKRNFDDSNDGLSYQTATQYASAVKQFVVNQFRLEDRISVFRDEQWRVLRKQLLSMYKENCRKNGKALVNGHEGSSDDDRVAIGTACIWVGDQRSAQFLAFDVTKYYAAGRCREISLLEVKHLTLKQMDENGRTFHVLPVKVDRDKQGGSQILPLFRPHWDHMQQDVYFAFAYNLLVNSSVDMGIVGGEPPNIHDIRGEENLWQARIVCSCLFKDDWDGHWSPAIREVLFASVLIFYPDLIELLGQHPSSKYQNLKSHPFVCVLLHALEAADVPVRRFHDWCADVRKGFLQRNCIALPINMLARNGYDGLNEIQVDARSFLTQMNALTRAYIPMSNHVVSIGEDLRRVIDRHDKLERMLVQFMESDTNNKHEDDECERLAYSDIVLVGQPKTPARLFISFFKDSYHVLYYNQLKTKQWKCLSQQERGKVSTCFRRQKRCVRHMLCFLCSFPSAPPKIGQAYTDWLS</sequence>
<organism evidence="1 2">
    <name type="scientific">Seminavis robusta</name>
    <dbReference type="NCBI Taxonomy" id="568900"/>
    <lineage>
        <taxon>Eukaryota</taxon>
        <taxon>Sar</taxon>
        <taxon>Stramenopiles</taxon>
        <taxon>Ochrophyta</taxon>
        <taxon>Bacillariophyta</taxon>
        <taxon>Bacillariophyceae</taxon>
        <taxon>Bacillariophycidae</taxon>
        <taxon>Naviculales</taxon>
        <taxon>Naviculaceae</taxon>
        <taxon>Seminavis</taxon>
    </lineage>
</organism>
<protein>
    <submittedName>
        <fullName evidence="1">Uncharacterized protein</fullName>
    </submittedName>
</protein>
<dbReference type="Proteomes" id="UP001153069">
    <property type="component" value="Unassembled WGS sequence"/>
</dbReference>
<proteinExistence type="predicted"/>
<reference evidence="1" key="1">
    <citation type="submission" date="2020-06" db="EMBL/GenBank/DDBJ databases">
        <authorList>
            <consortium name="Plant Systems Biology data submission"/>
        </authorList>
    </citation>
    <scope>NUCLEOTIDE SEQUENCE</scope>
    <source>
        <strain evidence="1">D6</strain>
    </source>
</reference>
<evidence type="ECO:0000313" key="1">
    <source>
        <dbReference type="EMBL" id="CAB9530201.1"/>
    </source>
</evidence>
<dbReference type="EMBL" id="CAICTM010002784">
    <property type="protein sequence ID" value="CAB9530201.1"/>
    <property type="molecule type" value="Genomic_DNA"/>
</dbReference>
<accession>A0A9N8HY85</accession>
<gene>
    <name evidence="1" type="ORF">SEMRO_2786_G337030.1</name>
</gene>